<evidence type="ECO:0000313" key="2">
    <source>
        <dbReference type="Proteomes" id="UP001516472"/>
    </source>
</evidence>
<accession>A0ABR9PUQ6</accession>
<evidence type="ECO:0000313" key="1">
    <source>
        <dbReference type="EMBL" id="MBE4751668.1"/>
    </source>
</evidence>
<dbReference type="EMBL" id="JAAIYO010000009">
    <property type="protein sequence ID" value="MBE4751668.1"/>
    <property type="molecule type" value="Genomic_DNA"/>
</dbReference>
<dbReference type="Proteomes" id="UP001516472">
    <property type="component" value="Unassembled WGS sequence"/>
</dbReference>
<dbReference type="CDD" id="cd18785">
    <property type="entry name" value="SF2_C"/>
    <property type="match status" value="1"/>
</dbReference>
<keyword evidence="2" id="KW-1185">Reference proteome</keyword>
<gene>
    <name evidence="1" type="ORF">G4177_26190</name>
</gene>
<organism evidence="1 2">
    <name type="scientific">Corallococcus soli</name>
    <dbReference type="NCBI Taxonomy" id="2710757"/>
    <lineage>
        <taxon>Bacteria</taxon>
        <taxon>Pseudomonadati</taxon>
        <taxon>Myxococcota</taxon>
        <taxon>Myxococcia</taxon>
        <taxon>Myxococcales</taxon>
        <taxon>Cystobacterineae</taxon>
        <taxon>Myxococcaceae</taxon>
        <taxon>Corallococcus</taxon>
    </lineage>
</organism>
<comment type="caution">
    <text evidence="1">The sequence shown here is derived from an EMBL/GenBank/DDBJ whole genome shotgun (WGS) entry which is preliminary data.</text>
</comment>
<protein>
    <submittedName>
        <fullName evidence="1">Uncharacterized protein</fullName>
    </submittedName>
</protein>
<dbReference type="RefSeq" id="WP_193428872.1">
    <property type="nucleotide sequence ID" value="NZ_CBCSIP010000260.1"/>
</dbReference>
<reference evidence="1 2" key="1">
    <citation type="submission" date="2020-02" db="EMBL/GenBank/DDBJ databases">
        <authorList>
            <person name="Babadi Z.K."/>
            <person name="Risdian C."/>
            <person name="Ebrahimipour G.H."/>
            <person name="Wink J."/>
        </authorList>
    </citation>
    <scope>NUCLEOTIDE SEQUENCE [LARGE SCALE GENOMIC DNA]</scope>
    <source>
        <strain evidence="1 2">ZKHCc1 1396</strain>
    </source>
</reference>
<proteinExistence type="predicted"/>
<name>A0ABR9PUQ6_9BACT</name>
<sequence length="191" mass="20961">MGVHDYQCSVCGPPTTYECGEQTGQECEEEGMGDDHAVLDLFFFAAGDAPTTARDFEQARGRARRTETRPFGYDWGDWEFVPSLNYRDVLMGAGDATGIWRIEPSVDGASDGSPVSLEIPPDERVWVVNYCSRCHPVFVQGAPPDGEPCLEHLRAVAGNLGLDFQRVRGSADKPAFIEAVRAKVALRRPVP</sequence>